<dbReference type="Gene3D" id="2.60.120.260">
    <property type="entry name" value="Galactose-binding domain-like"/>
    <property type="match status" value="1"/>
</dbReference>
<dbReference type="InterPro" id="IPR043159">
    <property type="entry name" value="Lectin_gal-bd_sf"/>
</dbReference>
<evidence type="ECO:0000256" key="8">
    <source>
        <dbReference type="SAM" id="SignalP"/>
    </source>
</evidence>
<evidence type="ECO:0000313" key="10">
    <source>
        <dbReference type="EMBL" id="KAK9275071.1"/>
    </source>
</evidence>
<evidence type="ECO:0000259" key="9">
    <source>
        <dbReference type="PROSITE" id="PS50228"/>
    </source>
</evidence>
<organism evidence="10 11">
    <name type="scientific">Liquidambar formosana</name>
    <name type="common">Formosan gum</name>
    <dbReference type="NCBI Taxonomy" id="63359"/>
    <lineage>
        <taxon>Eukaryota</taxon>
        <taxon>Viridiplantae</taxon>
        <taxon>Streptophyta</taxon>
        <taxon>Embryophyta</taxon>
        <taxon>Tracheophyta</taxon>
        <taxon>Spermatophyta</taxon>
        <taxon>Magnoliopsida</taxon>
        <taxon>eudicotyledons</taxon>
        <taxon>Gunneridae</taxon>
        <taxon>Pentapetalae</taxon>
        <taxon>Saxifragales</taxon>
        <taxon>Altingiaceae</taxon>
        <taxon>Liquidambar</taxon>
    </lineage>
</organism>
<dbReference type="PANTHER" id="PTHR23421">
    <property type="entry name" value="BETA-GALACTOSIDASE RELATED"/>
    <property type="match status" value="1"/>
</dbReference>
<accession>A0AAP0RE43</accession>
<evidence type="ECO:0000313" key="11">
    <source>
        <dbReference type="Proteomes" id="UP001415857"/>
    </source>
</evidence>
<keyword evidence="4 8" id="KW-0732">Signal</keyword>
<dbReference type="PRINTS" id="PR00742">
    <property type="entry name" value="GLHYDRLASE35"/>
</dbReference>
<keyword evidence="5" id="KW-0378">Hydrolase</keyword>
<dbReference type="SUPFAM" id="SSF51445">
    <property type="entry name" value="(Trans)glycosidases"/>
    <property type="match status" value="1"/>
</dbReference>
<feature type="domain" description="SUEL-type lectin" evidence="9">
    <location>
        <begin position="523"/>
        <end position="608"/>
    </location>
</feature>
<evidence type="ECO:0000256" key="3">
    <source>
        <dbReference type="ARBA" id="ARBA00012756"/>
    </source>
</evidence>
<dbReference type="GO" id="GO:0004565">
    <property type="term" value="F:beta-galactosidase activity"/>
    <property type="evidence" value="ECO:0007669"/>
    <property type="project" value="UniProtKB-EC"/>
</dbReference>
<keyword evidence="11" id="KW-1185">Reference proteome</keyword>
<sequence>MASSPISFLVVGGLALLCSCCSALRTATNVSYDSRAIIINGERRVLFSGAIHYPRSTPEMWPDLIRKAKEGGIDAIETYVFWDRHEPRRGKYDFSGHLDLIRFMKTVEAAGLYAILRIGPYVCAEWSYGSTHAMVSTVIPFSQTIQKVLKCGLKTGLDGNLNQPKWGHLKQLHEAIKSVQNVLTNGTFATLTITAMELLQRQCSELNLPFVNQLTRYVNNATGDSVCFLSNQNKTADANIDLQQDGKYTVPAWSVSILAGCNKEIYNTAKVNAQTSVMVKKPSGAINESTLLSWKWVSEPMKDALGGKGDFLASRLLEQKETTVDASDYLWYTTTININETAWTNATLRVNTRGHVLHAYVNQELIGTSYLQNYDSFFDLTPTGIVGGPIQLISNGKAIKDISSNIWFYKTTFKAPSGTDPVVVDLQGMGKGHAWVNGQSIGRFWPSFLADKNGCSDTCDYRGQYGSNKCLRNCGNPSQRWYHIPRSFLNKKRNTLVLFEEMGGNPSQVSFLTVTVGTACGNAYEGNTLQLSCQGGRTISVIQFASFGDPQGTCGSFKKGSCEAANSFSAVEKACIGQQTCSLNVSEATFGPSKCDNITKRLAVQAVC</sequence>
<dbReference type="GO" id="GO:0005975">
    <property type="term" value="P:carbohydrate metabolic process"/>
    <property type="evidence" value="ECO:0007669"/>
    <property type="project" value="InterPro"/>
</dbReference>
<dbReference type="AlphaFoldDB" id="A0AAP0RE43"/>
<dbReference type="Proteomes" id="UP001415857">
    <property type="component" value="Unassembled WGS sequence"/>
</dbReference>
<comment type="similarity">
    <text evidence="2 7">Belongs to the glycosyl hydrolase 35 family.</text>
</comment>
<dbReference type="InterPro" id="IPR041392">
    <property type="entry name" value="GHD"/>
</dbReference>
<dbReference type="InterPro" id="IPR031330">
    <property type="entry name" value="Gly_Hdrlase_35_cat"/>
</dbReference>
<dbReference type="PROSITE" id="PS50228">
    <property type="entry name" value="SUEL_LECTIN"/>
    <property type="match status" value="1"/>
</dbReference>
<dbReference type="EC" id="3.2.1.23" evidence="3"/>
<dbReference type="CDD" id="cd22842">
    <property type="entry name" value="Gal_Rha_Lectin_BGal"/>
    <property type="match status" value="1"/>
</dbReference>
<dbReference type="InterPro" id="IPR000922">
    <property type="entry name" value="Lectin_gal-bd_dom"/>
</dbReference>
<proteinExistence type="inferred from homology"/>
<evidence type="ECO:0000256" key="6">
    <source>
        <dbReference type="ARBA" id="ARBA00023295"/>
    </source>
</evidence>
<dbReference type="InterPro" id="IPR008979">
    <property type="entry name" value="Galactose-bd-like_sf"/>
</dbReference>
<dbReference type="Pfam" id="PF21467">
    <property type="entry name" value="BetaGal_gal-bd"/>
    <property type="match status" value="1"/>
</dbReference>
<dbReference type="Gene3D" id="2.60.120.740">
    <property type="match status" value="1"/>
</dbReference>
<dbReference type="Pfam" id="PF17834">
    <property type="entry name" value="GHD"/>
    <property type="match status" value="1"/>
</dbReference>
<feature type="signal peptide" evidence="8">
    <location>
        <begin position="1"/>
        <end position="23"/>
    </location>
</feature>
<feature type="chain" id="PRO_5042994133" description="beta-galactosidase" evidence="8">
    <location>
        <begin position="24"/>
        <end position="608"/>
    </location>
</feature>
<reference evidence="10 11" key="1">
    <citation type="journal article" date="2024" name="Plant J.">
        <title>Genome sequences and population genomics reveal climatic adaptation and genomic divergence between two closely related sweetgum species.</title>
        <authorList>
            <person name="Xu W.Q."/>
            <person name="Ren C.Q."/>
            <person name="Zhang X.Y."/>
            <person name="Comes H.P."/>
            <person name="Liu X.H."/>
            <person name="Li Y.G."/>
            <person name="Kettle C.J."/>
            <person name="Jalonen R."/>
            <person name="Gaisberger H."/>
            <person name="Ma Y.Z."/>
            <person name="Qiu Y.X."/>
        </authorList>
    </citation>
    <scope>NUCLEOTIDE SEQUENCE [LARGE SCALE GENOMIC DNA]</scope>
    <source>
        <strain evidence="10">Hangzhou</strain>
    </source>
</reference>
<dbReference type="InterPro" id="IPR017853">
    <property type="entry name" value="GH"/>
</dbReference>
<evidence type="ECO:0000256" key="5">
    <source>
        <dbReference type="ARBA" id="ARBA00022801"/>
    </source>
</evidence>
<keyword evidence="6" id="KW-0326">Glycosidase</keyword>
<dbReference type="EMBL" id="JBBPBK010000011">
    <property type="protein sequence ID" value="KAK9275071.1"/>
    <property type="molecule type" value="Genomic_DNA"/>
</dbReference>
<protein>
    <recommendedName>
        <fullName evidence="3">beta-galactosidase</fullName>
        <ecNumber evidence="3">3.2.1.23</ecNumber>
    </recommendedName>
</protein>
<dbReference type="GO" id="GO:0030246">
    <property type="term" value="F:carbohydrate binding"/>
    <property type="evidence" value="ECO:0007669"/>
    <property type="project" value="InterPro"/>
</dbReference>
<dbReference type="SUPFAM" id="SSF49785">
    <property type="entry name" value="Galactose-binding domain-like"/>
    <property type="match status" value="2"/>
</dbReference>
<dbReference type="InterPro" id="IPR001944">
    <property type="entry name" value="Glycoside_Hdrlase_35"/>
</dbReference>
<evidence type="ECO:0000256" key="4">
    <source>
        <dbReference type="ARBA" id="ARBA00022729"/>
    </source>
</evidence>
<dbReference type="Pfam" id="PF02140">
    <property type="entry name" value="SUEL_Lectin"/>
    <property type="match status" value="1"/>
</dbReference>
<dbReference type="InterPro" id="IPR048913">
    <property type="entry name" value="BetaGal_gal-bd"/>
</dbReference>
<comment type="caution">
    <text evidence="10">The sequence shown here is derived from an EMBL/GenBank/DDBJ whole genome shotgun (WGS) entry which is preliminary data.</text>
</comment>
<evidence type="ECO:0000256" key="1">
    <source>
        <dbReference type="ARBA" id="ARBA00001412"/>
    </source>
</evidence>
<name>A0AAP0RE43_LIQFO</name>
<evidence type="ECO:0000256" key="7">
    <source>
        <dbReference type="RuleBase" id="RU003679"/>
    </source>
</evidence>
<evidence type="ECO:0000256" key="2">
    <source>
        <dbReference type="ARBA" id="ARBA00009809"/>
    </source>
</evidence>
<gene>
    <name evidence="10" type="ORF">L1049_022329</name>
</gene>
<dbReference type="Pfam" id="PF01301">
    <property type="entry name" value="Glyco_hydro_35"/>
    <property type="match status" value="1"/>
</dbReference>
<dbReference type="Gene3D" id="3.20.20.80">
    <property type="entry name" value="Glycosidases"/>
    <property type="match status" value="1"/>
</dbReference>
<comment type="catalytic activity">
    <reaction evidence="1">
        <text>Hydrolysis of terminal non-reducing beta-D-galactose residues in beta-D-galactosides.</text>
        <dbReference type="EC" id="3.2.1.23"/>
    </reaction>
</comment>